<sequence length="114" mass="13426">MNWIRKTVVFMSLLMMGFFASQANNLTVQKIESHKTDTNFAQDYTDSLAFIQPQANYQFAANIKTNYFVINKWFHSFLAVVPHHQVIKSASNFSNQFFTQSKKALLLYPFHFFW</sequence>
<dbReference type="OrthoDB" id="1375620at2"/>
<feature type="signal peptide" evidence="1">
    <location>
        <begin position="1"/>
        <end position="23"/>
    </location>
</feature>
<dbReference type="EMBL" id="QJHK01000008">
    <property type="protein sequence ID" value="PXY40766.1"/>
    <property type="molecule type" value="Genomic_DNA"/>
</dbReference>
<feature type="chain" id="PRO_5016146352" evidence="1">
    <location>
        <begin position="24"/>
        <end position="114"/>
    </location>
</feature>
<name>A0A2V4BP33_9FLAO</name>
<dbReference type="Proteomes" id="UP000247903">
    <property type="component" value="Unassembled WGS sequence"/>
</dbReference>
<evidence type="ECO:0000313" key="3">
    <source>
        <dbReference type="Proteomes" id="UP000247903"/>
    </source>
</evidence>
<evidence type="ECO:0000313" key="2">
    <source>
        <dbReference type="EMBL" id="PXY40766.1"/>
    </source>
</evidence>
<keyword evidence="1" id="KW-0732">Signal</keyword>
<organism evidence="2 3">
    <name type="scientific">Flavobacterium cheongpyeongense</name>
    <dbReference type="NCBI Taxonomy" id="2212651"/>
    <lineage>
        <taxon>Bacteria</taxon>
        <taxon>Pseudomonadati</taxon>
        <taxon>Bacteroidota</taxon>
        <taxon>Flavobacteriia</taxon>
        <taxon>Flavobacteriales</taxon>
        <taxon>Flavobacteriaceae</taxon>
        <taxon>Flavobacterium</taxon>
    </lineage>
</organism>
<comment type="caution">
    <text evidence="2">The sequence shown here is derived from an EMBL/GenBank/DDBJ whole genome shotgun (WGS) entry which is preliminary data.</text>
</comment>
<dbReference type="RefSeq" id="WP_110306714.1">
    <property type="nucleotide sequence ID" value="NZ_QJHK01000008.1"/>
</dbReference>
<protein>
    <submittedName>
        <fullName evidence="2">Uncharacterized protein</fullName>
    </submittedName>
</protein>
<accession>A0A2V4BP33</accession>
<keyword evidence="3" id="KW-1185">Reference proteome</keyword>
<reference evidence="2 3" key="1">
    <citation type="submission" date="2018-05" db="EMBL/GenBank/DDBJ databases">
        <title>Flavobacterium sp. strain IMCC34759, incomplete genome.</title>
        <authorList>
            <person name="Joung Y."/>
            <person name="Cho J."/>
        </authorList>
    </citation>
    <scope>NUCLEOTIDE SEQUENCE [LARGE SCALE GENOMIC DNA]</scope>
    <source>
        <strain evidence="2 3">IMCC34759</strain>
    </source>
</reference>
<evidence type="ECO:0000256" key="1">
    <source>
        <dbReference type="SAM" id="SignalP"/>
    </source>
</evidence>
<dbReference type="AlphaFoldDB" id="A0A2V4BP33"/>
<proteinExistence type="predicted"/>
<gene>
    <name evidence="2" type="ORF">DMB65_11075</name>
</gene>